<accession>A0A4U7JBF4</accession>
<gene>
    <name evidence="1" type="ORF">EHE19_001570</name>
</gene>
<evidence type="ECO:0008006" key="3">
    <source>
        <dbReference type="Google" id="ProtNLM"/>
    </source>
</evidence>
<dbReference type="RefSeq" id="WP_137699032.1">
    <property type="nucleotide sequence ID" value="NZ_CP061336.1"/>
</dbReference>
<dbReference type="Proteomes" id="UP000306409">
    <property type="component" value="Chromosome"/>
</dbReference>
<evidence type="ECO:0000313" key="2">
    <source>
        <dbReference type="Proteomes" id="UP000306409"/>
    </source>
</evidence>
<reference evidence="1 2" key="1">
    <citation type="submission" date="2020-09" db="EMBL/GenBank/DDBJ databases">
        <title>Characterization and genome sequencing of Ruminiclostridium sp. nov. MA18.</title>
        <authorList>
            <person name="Rettenmaier R."/>
            <person name="Kowollik M.-L."/>
            <person name="Liebl W."/>
            <person name="Zverlov V."/>
        </authorList>
    </citation>
    <scope>NUCLEOTIDE SEQUENCE [LARGE SCALE GENOMIC DNA]</scope>
    <source>
        <strain evidence="1 2">MA18</strain>
    </source>
</reference>
<dbReference type="OrthoDB" id="5518677at2"/>
<dbReference type="EMBL" id="CP061336">
    <property type="protein sequence ID" value="QNU67260.1"/>
    <property type="molecule type" value="Genomic_DNA"/>
</dbReference>
<dbReference type="AlphaFoldDB" id="A0A4U7JBF4"/>
<dbReference type="KEGG" id="rher:EHE19_001570"/>
<protein>
    <recommendedName>
        <fullName evidence="3">Prophage minor tail protein Z (GPZ)</fullName>
    </recommendedName>
</protein>
<proteinExistence type="predicted"/>
<name>A0A4U7JBF4_9FIRM</name>
<evidence type="ECO:0000313" key="1">
    <source>
        <dbReference type="EMBL" id="QNU67260.1"/>
    </source>
</evidence>
<organism evidence="1 2">
    <name type="scientific">Ruminiclostridium herbifermentans</name>
    <dbReference type="NCBI Taxonomy" id="2488810"/>
    <lineage>
        <taxon>Bacteria</taxon>
        <taxon>Bacillati</taxon>
        <taxon>Bacillota</taxon>
        <taxon>Clostridia</taxon>
        <taxon>Eubacteriales</taxon>
        <taxon>Oscillospiraceae</taxon>
        <taxon>Ruminiclostridium</taxon>
    </lineage>
</organism>
<keyword evidence="2" id="KW-1185">Reference proteome</keyword>
<sequence length="210" mass="23340">MEIKLDTSNLKNVARAMRDFPELAKKSLPPAINRTLSAVNTKIQKGITKIYKIKKSDLSGGKKYKSESSNNLINIKKASVKNPSGQIEVRGRTLNLARFLQTPKGPVSTKGMKKAAIRRRKPAKVQVKKGKSKYIAKTFVQKSRGAVGIFTRDHNGKLKMLHTLSVAQMASNKEVLKSAEQTAVETLEKRIEHELEYRLDKLAGEVNGNS</sequence>